<dbReference type="InterPro" id="IPR044843">
    <property type="entry name" value="Trans_IPPS_bact-type"/>
</dbReference>
<keyword evidence="4" id="KW-1185">Reference proteome</keyword>
<dbReference type="InterPro" id="IPR002060">
    <property type="entry name" value="Squ/phyt_synthse"/>
</dbReference>
<organism evidence="3 4">
    <name type="scientific">Mycobacterium simulans</name>
    <dbReference type="NCBI Taxonomy" id="627089"/>
    <lineage>
        <taxon>Bacteria</taxon>
        <taxon>Bacillati</taxon>
        <taxon>Actinomycetota</taxon>
        <taxon>Actinomycetes</taxon>
        <taxon>Mycobacteriales</taxon>
        <taxon>Mycobacteriaceae</taxon>
        <taxon>Mycobacterium</taxon>
    </lineage>
</organism>
<dbReference type="SUPFAM" id="SSF48576">
    <property type="entry name" value="Terpenoid synthases"/>
    <property type="match status" value="1"/>
</dbReference>
<evidence type="ECO:0000256" key="1">
    <source>
        <dbReference type="ARBA" id="ARBA00004684"/>
    </source>
</evidence>
<proteinExistence type="predicted"/>
<dbReference type="RefSeq" id="WP_186241824.1">
    <property type="nucleotide sequence ID" value="NZ_OCTY01000002.1"/>
</dbReference>
<name>A0A7Z7N9A5_9MYCO</name>
<comment type="caution">
    <text evidence="3">The sequence shown here is derived from an EMBL/GenBank/DDBJ whole genome shotgun (WGS) entry which is preliminary data.</text>
</comment>
<dbReference type="Gene3D" id="1.10.600.10">
    <property type="entry name" value="Farnesyl Diphosphate Synthase"/>
    <property type="match status" value="1"/>
</dbReference>
<dbReference type="Proteomes" id="UP000554965">
    <property type="component" value="Unassembled WGS sequence"/>
</dbReference>
<dbReference type="PROSITE" id="PS01045">
    <property type="entry name" value="SQUALEN_PHYTOEN_SYN_2"/>
    <property type="match status" value="1"/>
</dbReference>
<dbReference type="GO" id="GO:0051996">
    <property type="term" value="F:squalene synthase [NAD(P)H] activity"/>
    <property type="evidence" value="ECO:0007669"/>
    <property type="project" value="InterPro"/>
</dbReference>
<keyword evidence="2 3" id="KW-0808">Transferase</keyword>
<dbReference type="EMBL" id="OCTY01000002">
    <property type="protein sequence ID" value="SOJ53612.1"/>
    <property type="molecule type" value="Genomic_DNA"/>
</dbReference>
<dbReference type="SFLD" id="SFLDS00005">
    <property type="entry name" value="Isoprenoid_Synthase_Type_I"/>
    <property type="match status" value="1"/>
</dbReference>
<dbReference type="InterPro" id="IPR017828">
    <property type="entry name" value="SQ_synth_HpnD-like"/>
</dbReference>
<dbReference type="InterPro" id="IPR033904">
    <property type="entry name" value="Trans_IPPS_HH"/>
</dbReference>
<dbReference type="EC" id="2.5.1.-" evidence="3"/>
<comment type="pathway">
    <text evidence="1">Carotenoid biosynthesis; phytoene biosynthesis.</text>
</comment>
<dbReference type="InterPro" id="IPR008949">
    <property type="entry name" value="Isoprenoid_synthase_dom_sf"/>
</dbReference>
<dbReference type="PANTHER" id="PTHR31480">
    <property type="entry name" value="BIFUNCTIONAL LYCOPENE CYCLASE/PHYTOENE SYNTHASE"/>
    <property type="match status" value="1"/>
</dbReference>
<evidence type="ECO:0000313" key="3">
    <source>
        <dbReference type="EMBL" id="SOJ53612.1"/>
    </source>
</evidence>
<dbReference type="SFLD" id="SFLDG01018">
    <property type="entry name" value="Squalene/Phytoene_Synthase_Lik"/>
    <property type="match status" value="1"/>
</dbReference>
<dbReference type="Pfam" id="PF00494">
    <property type="entry name" value="SQS_PSY"/>
    <property type="match status" value="1"/>
</dbReference>
<dbReference type="GO" id="GO:0016117">
    <property type="term" value="P:carotenoid biosynthetic process"/>
    <property type="evidence" value="ECO:0007669"/>
    <property type="project" value="InterPro"/>
</dbReference>
<accession>A0A7Z7N9A5</accession>
<sequence length="297" mass="32451">MTTVEQAYRIAEGITRAEARNFYYGIRLLPREKRTAMCAVYALGRRIDDVADGELAPATKVAELTSIRKSLESMDDSSDPVLVALADAARRFPIPIATFGELIDGAHMDVDGAEYRDFDELVAYCRTGAGATGRLCLSIFGPVSPTTSQYADQLGIALQQTNILRDVREDFLNGRIYLPRGELERFGVRLRLDDAGALDDPDGRLAALLRFSADRAADWYSLGLRLIPHLDCRSAACCATMSAIYRHQLALIRASPAIVYDRRISLSGLKKARLAAAALALSVTGVGRACLPVQRLL</sequence>
<protein>
    <submittedName>
        <fullName evidence="3">Phytoene synthase</fullName>
        <ecNumber evidence="3">2.5.1.-</ecNumber>
    </submittedName>
</protein>
<dbReference type="InterPro" id="IPR019845">
    <property type="entry name" value="Squalene/phytoene_synthase_CS"/>
</dbReference>
<dbReference type="SFLD" id="SFLDG01212">
    <property type="entry name" value="Phytoene_synthase_like"/>
    <property type="match status" value="1"/>
</dbReference>
<reference evidence="3 4" key="1">
    <citation type="submission" date="2017-10" db="EMBL/GenBank/DDBJ databases">
        <authorList>
            <consortium name="Urmite Genomes"/>
        </authorList>
    </citation>
    <scope>NUCLEOTIDE SEQUENCE [LARGE SCALE GENOMIC DNA]</scope>
    <source>
        <strain evidence="3 4">FB-527</strain>
    </source>
</reference>
<gene>
    <name evidence="3" type="primary">crtB</name>
    <name evidence="3" type="ORF">MSIMFB_01111</name>
</gene>
<dbReference type="CDD" id="cd00683">
    <property type="entry name" value="Trans_IPPS_HH"/>
    <property type="match status" value="1"/>
</dbReference>
<dbReference type="GO" id="GO:0004311">
    <property type="term" value="F:geranylgeranyl diphosphate synthase activity"/>
    <property type="evidence" value="ECO:0007669"/>
    <property type="project" value="InterPro"/>
</dbReference>
<evidence type="ECO:0000256" key="2">
    <source>
        <dbReference type="ARBA" id="ARBA00022679"/>
    </source>
</evidence>
<evidence type="ECO:0000313" key="4">
    <source>
        <dbReference type="Proteomes" id="UP000554965"/>
    </source>
</evidence>
<dbReference type="AlphaFoldDB" id="A0A7Z7N9A5"/>
<dbReference type="NCBIfam" id="TIGR03465">
    <property type="entry name" value="HpnD"/>
    <property type="match status" value="1"/>
</dbReference>
<dbReference type="UniPathway" id="UPA00799"/>